<keyword evidence="9" id="KW-1185">Reference proteome</keyword>
<dbReference type="PANTHER" id="PTHR21206:SF0">
    <property type="entry name" value="DNA REPLICATION COMPLEX GINS PROTEIN SLD5"/>
    <property type="match status" value="1"/>
</dbReference>
<dbReference type="AlphaFoldDB" id="A0A4Y9YNN8"/>
<dbReference type="CDD" id="cd21692">
    <property type="entry name" value="GINS_B_Sld5"/>
    <property type="match status" value="1"/>
</dbReference>
<feature type="domain" description="GINS subunit" evidence="6">
    <location>
        <begin position="91"/>
        <end position="170"/>
    </location>
</feature>
<feature type="domain" description="DNA replication complex GINS protein SLD5 C-terminal" evidence="7">
    <location>
        <begin position="198"/>
        <end position="250"/>
    </location>
</feature>
<dbReference type="CDD" id="cd11711">
    <property type="entry name" value="GINS_A_Sld5"/>
    <property type="match status" value="1"/>
</dbReference>
<proteinExistence type="inferred from homology"/>
<comment type="caution">
    <text evidence="8">The sequence shown here is derived from an EMBL/GenBank/DDBJ whole genome shotgun (WGS) entry which is preliminary data.</text>
</comment>
<sequence>MPPRNALFDDDDPMEGPSFIRRAVNAVDDDDLRPPGNHNLGPGFGGDEEETQLQQLIRHWMNERHAPDILPMQEDVLGRLLDHIRRQSQTVQLLRGDPNSSEDEHFRIVLAQTEIERVKFIVRSYLRTRLFKIEKYARYIASNQEMQERLSQTELDHARAFAKLTESHYNISVLQSLPPHQQLLEDAAAFTPPMISEPDKSRAVFVHAREECPPVRLPGGAILQMKKDQIVLTPYSVVEQLLAMGSIELV</sequence>
<dbReference type="SUPFAM" id="SSF158573">
    <property type="entry name" value="GINS helical bundle-like"/>
    <property type="match status" value="1"/>
</dbReference>
<keyword evidence="5" id="KW-0539">Nucleus</keyword>
<evidence type="ECO:0000259" key="6">
    <source>
        <dbReference type="Pfam" id="PF05916"/>
    </source>
</evidence>
<dbReference type="SUPFAM" id="SSF160059">
    <property type="entry name" value="PriA/YqbF domain"/>
    <property type="match status" value="1"/>
</dbReference>
<evidence type="ECO:0000256" key="3">
    <source>
        <dbReference type="ARBA" id="ARBA00014804"/>
    </source>
</evidence>
<dbReference type="GO" id="GO:0000727">
    <property type="term" value="P:double-strand break repair via break-induced replication"/>
    <property type="evidence" value="ECO:0007669"/>
    <property type="project" value="TreeGrafter"/>
</dbReference>
<accession>A0A4Y9YNN8</accession>
<dbReference type="GO" id="GO:0006261">
    <property type="term" value="P:DNA-templated DNA replication"/>
    <property type="evidence" value="ECO:0007669"/>
    <property type="project" value="InterPro"/>
</dbReference>
<reference evidence="8 9" key="1">
    <citation type="submission" date="2019-02" db="EMBL/GenBank/DDBJ databases">
        <title>Genome sequencing of the rare red list fungi Dentipellis fragilis.</title>
        <authorList>
            <person name="Buettner E."/>
            <person name="Kellner H."/>
        </authorList>
    </citation>
    <scope>NUCLEOTIDE SEQUENCE [LARGE SCALE GENOMIC DNA]</scope>
    <source>
        <strain evidence="8 9">DSM 105465</strain>
    </source>
</reference>
<dbReference type="InterPro" id="IPR021151">
    <property type="entry name" value="GINS_A"/>
</dbReference>
<gene>
    <name evidence="8" type="ORF">EVG20_g6386</name>
</gene>
<dbReference type="PANTHER" id="PTHR21206">
    <property type="entry name" value="SLD5 PROTEIN"/>
    <property type="match status" value="1"/>
</dbReference>
<dbReference type="Pfam" id="PF16922">
    <property type="entry name" value="SLD5_C"/>
    <property type="match status" value="1"/>
</dbReference>
<dbReference type="EMBL" id="SEOQ01000424">
    <property type="protein sequence ID" value="TFY63267.1"/>
    <property type="molecule type" value="Genomic_DNA"/>
</dbReference>
<evidence type="ECO:0000313" key="8">
    <source>
        <dbReference type="EMBL" id="TFY63267.1"/>
    </source>
</evidence>
<evidence type="ECO:0000256" key="1">
    <source>
        <dbReference type="ARBA" id="ARBA00004123"/>
    </source>
</evidence>
<comment type="subcellular location">
    <subcellularLocation>
        <location evidence="1">Nucleus</location>
    </subcellularLocation>
</comment>
<evidence type="ECO:0000256" key="4">
    <source>
        <dbReference type="ARBA" id="ARBA00022705"/>
    </source>
</evidence>
<name>A0A4Y9YNN8_9AGAM</name>
<dbReference type="Proteomes" id="UP000298327">
    <property type="component" value="Unassembled WGS sequence"/>
</dbReference>
<evidence type="ECO:0000259" key="7">
    <source>
        <dbReference type="Pfam" id="PF16922"/>
    </source>
</evidence>
<dbReference type="GO" id="GO:0000811">
    <property type="term" value="C:GINS complex"/>
    <property type="evidence" value="ECO:0007669"/>
    <property type="project" value="TreeGrafter"/>
</dbReference>
<protein>
    <recommendedName>
        <fullName evidence="3">DNA replication complex GINS protein SLD5</fullName>
    </recommendedName>
</protein>
<dbReference type="InterPro" id="IPR031633">
    <property type="entry name" value="SLD5_C"/>
</dbReference>
<dbReference type="STRING" id="205917.A0A4Y9YNN8"/>
<dbReference type="Pfam" id="PF05916">
    <property type="entry name" value="Sld5"/>
    <property type="match status" value="1"/>
</dbReference>
<keyword evidence="4" id="KW-0235">DNA replication</keyword>
<dbReference type="InterPro" id="IPR008591">
    <property type="entry name" value="GINS_Sld5"/>
</dbReference>
<dbReference type="OrthoDB" id="338231at2759"/>
<dbReference type="Gene3D" id="1.20.58.1030">
    <property type="match status" value="1"/>
</dbReference>
<dbReference type="InterPro" id="IPR038749">
    <property type="entry name" value="Sld5_GINS_A"/>
</dbReference>
<dbReference type="InterPro" id="IPR036224">
    <property type="entry name" value="GINS_bundle-like_dom_sf"/>
</dbReference>
<evidence type="ECO:0000256" key="2">
    <source>
        <dbReference type="ARBA" id="ARBA00008187"/>
    </source>
</evidence>
<evidence type="ECO:0000256" key="5">
    <source>
        <dbReference type="ARBA" id="ARBA00023242"/>
    </source>
</evidence>
<evidence type="ECO:0000313" key="9">
    <source>
        <dbReference type="Proteomes" id="UP000298327"/>
    </source>
</evidence>
<comment type="similarity">
    <text evidence="2">Belongs to the GINS4/SLD5 family.</text>
</comment>
<organism evidence="8 9">
    <name type="scientific">Dentipellis fragilis</name>
    <dbReference type="NCBI Taxonomy" id="205917"/>
    <lineage>
        <taxon>Eukaryota</taxon>
        <taxon>Fungi</taxon>
        <taxon>Dikarya</taxon>
        <taxon>Basidiomycota</taxon>
        <taxon>Agaricomycotina</taxon>
        <taxon>Agaricomycetes</taxon>
        <taxon>Russulales</taxon>
        <taxon>Hericiaceae</taxon>
        <taxon>Dentipellis</taxon>
    </lineage>
</organism>